<evidence type="ECO:0000313" key="9">
    <source>
        <dbReference type="Proteomes" id="UP000250140"/>
    </source>
</evidence>
<evidence type="ECO:0000313" key="8">
    <source>
        <dbReference type="EMBL" id="OCL05331.1"/>
    </source>
</evidence>
<dbReference type="EMBL" id="KV750317">
    <property type="protein sequence ID" value="OCL05331.1"/>
    <property type="molecule type" value="Genomic_DNA"/>
</dbReference>
<feature type="compositionally biased region" description="Acidic residues" evidence="5">
    <location>
        <begin position="367"/>
        <end position="378"/>
    </location>
</feature>
<dbReference type="InterPro" id="IPR036869">
    <property type="entry name" value="J_dom_sf"/>
</dbReference>
<feature type="domain" description="J" evidence="6">
    <location>
        <begin position="22"/>
        <end position="88"/>
    </location>
</feature>
<dbReference type="PROSITE" id="PS00636">
    <property type="entry name" value="DNAJ_1"/>
    <property type="match status" value="1"/>
</dbReference>
<feature type="compositionally biased region" description="Basic and acidic residues" evidence="5">
    <location>
        <begin position="379"/>
        <end position="388"/>
    </location>
</feature>
<name>A0A8E2EV24_9PEZI</name>
<feature type="domain" description="C2H2-type" evidence="7">
    <location>
        <begin position="309"/>
        <end position="343"/>
    </location>
</feature>
<evidence type="ECO:0000256" key="2">
    <source>
        <dbReference type="ARBA" id="ARBA00022771"/>
    </source>
</evidence>
<dbReference type="PROSITE" id="PS50157">
    <property type="entry name" value="ZINC_FINGER_C2H2_2"/>
    <property type="match status" value="2"/>
</dbReference>
<dbReference type="InterPro" id="IPR054076">
    <property type="entry name" value="ZUO1-like_ZHD"/>
</dbReference>
<dbReference type="InterPro" id="IPR003604">
    <property type="entry name" value="Matrin/U1-like-C_Znf_C2H2"/>
</dbReference>
<feature type="compositionally biased region" description="Basic and acidic residues" evidence="5">
    <location>
        <begin position="274"/>
        <end position="292"/>
    </location>
</feature>
<dbReference type="InterPro" id="IPR036236">
    <property type="entry name" value="Znf_C2H2_sf"/>
</dbReference>
<accession>A0A8E2EV24</accession>
<dbReference type="PANTHER" id="PTHR44029:SF1">
    <property type="entry name" value="DNAJ HOMOLOG SUBFAMILY C MEMBER 21"/>
    <property type="match status" value="1"/>
</dbReference>
<keyword evidence="9" id="KW-1185">Reference proteome</keyword>
<feature type="compositionally biased region" description="Basic and acidic residues" evidence="5">
    <location>
        <begin position="490"/>
        <end position="500"/>
    </location>
</feature>
<dbReference type="InterPro" id="IPR001623">
    <property type="entry name" value="DnaJ_domain"/>
</dbReference>
<dbReference type="InterPro" id="IPR022755">
    <property type="entry name" value="Znf_C2H2_jaz"/>
</dbReference>
<feature type="compositionally biased region" description="Polar residues" evidence="5">
    <location>
        <begin position="461"/>
        <end position="473"/>
    </location>
</feature>
<feature type="region of interest" description="Disordered" evidence="5">
    <location>
        <begin position="321"/>
        <end position="500"/>
    </location>
</feature>
<dbReference type="GO" id="GO:0005737">
    <property type="term" value="C:cytoplasm"/>
    <property type="evidence" value="ECO:0007669"/>
    <property type="project" value="TreeGrafter"/>
</dbReference>
<feature type="compositionally biased region" description="Basic and acidic residues" evidence="5">
    <location>
        <begin position="344"/>
        <end position="353"/>
    </location>
</feature>
<dbReference type="SMART" id="SM00451">
    <property type="entry name" value="ZnF_U1"/>
    <property type="match status" value="1"/>
</dbReference>
<dbReference type="PROSITE" id="PS00028">
    <property type="entry name" value="ZINC_FINGER_C2H2_1"/>
    <property type="match status" value="2"/>
</dbReference>
<evidence type="ECO:0000259" key="6">
    <source>
        <dbReference type="PROSITE" id="PS50076"/>
    </source>
</evidence>
<keyword evidence="2 4" id="KW-0863">Zinc-finger</keyword>
<evidence type="ECO:0000256" key="1">
    <source>
        <dbReference type="ARBA" id="ARBA00022723"/>
    </source>
</evidence>
<dbReference type="InterPro" id="IPR051964">
    <property type="entry name" value="Chaperone_stress_response"/>
</dbReference>
<gene>
    <name evidence="8" type="ORF">AOQ84DRAFT_356004</name>
</gene>
<organism evidence="8 9">
    <name type="scientific">Glonium stellatum</name>
    <dbReference type="NCBI Taxonomy" id="574774"/>
    <lineage>
        <taxon>Eukaryota</taxon>
        <taxon>Fungi</taxon>
        <taxon>Dikarya</taxon>
        <taxon>Ascomycota</taxon>
        <taxon>Pezizomycotina</taxon>
        <taxon>Dothideomycetes</taxon>
        <taxon>Pleosporomycetidae</taxon>
        <taxon>Gloniales</taxon>
        <taxon>Gloniaceae</taxon>
        <taxon>Glonium</taxon>
    </lineage>
</organism>
<dbReference type="OrthoDB" id="5894at2759"/>
<keyword evidence="1" id="KW-0479">Metal-binding</keyword>
<reference evidence="8 9" key="1">
    <citation type="journal article" date="2016" name="Nat. Commun.">
        <title>Ectomycorrhizal ecology is imprinted in the genome of the dominant symbiotic fungus Cenococcum geophilum.</title>
        <authorList>
            <consortium name="DOE Joint Genome Institute"/>
            <person name="Peter M."/>
            <person name="Kohler A."/>
            <person name="Ohm R.A."/>
            <person name="Kuo A."/>
            <person name="Krutzmann J."/>
            <person name="Morin E."/>
            <person name="Arend M."/>
            <person name="Barry K.W."/>
            <person name="Binder M."/>
            <person name="Choi C."/>
            <person name="Clum A."/>
            <person name="Copeland A."/>
            <person name="Grisel N."/>
            <person name="Haridas S."/>
            <person name="Kipfer T."/>
            <person name="LaButti K."/>
            <person name="Lindquist E."/>
            <person name="Lipzen A."/>
            <person name="Maire R."/>
            <person name="Meier B."/>
            <person name="Mihaltcheva S."/>
            <person name="Molinier V."/>
            <person name="Murat C."/>
            <person name="Poggeler S."/>
            <person name="Quandt C.A."/>
            <person name="Sperisen C."/>
            <person name="Tritt A."/>
            <person name="Tisserant E."/>
            <person name="Crous P.W."/>
            <person name="Henrissat B."/>
            <person name="Nehls U."/>
            <person name="Egli S."/>
            <person name="Spatafora J.W."/>
            <person name="Grigoriev I.V."/>
            <person name="Martin F.M."/>
        </authorList>
    </citation>
    <scope>NUCLEOTIDE SEQUENCE [LARGE SCALE GENOMIC DNA]</scope>
    <source>
        <strain evidence="8 9">CBS 207.34</strain>
    </source>
</reference>
<dbReference type="GO" id="GO:0003676">
    <property type="term" value="F:nucleic acid binding"/>
    <property type="evidence" value="ECO:0007669"/>
    <property type="project" value="InterPro"/>
</dbReference>
<evidence type="ECO:0000259" key="7">
    <source>
        <dbReference type="PROSITE" id="PS50157"/>
    </source>
</evidence>
<dbReference type="Gene3D" id="1.10.287.110">
    <property type="entry name" value="DnaJ domain"/>
    <property type="match status" value="1"/>
</dbReference>
<evidence type="ECO:0000256" key="5">
    <source>
        <dbReference type="SAM" id="MobiDB-lite"/>
    </source>
</evidence>
<sequence>MGANHSSGPGASAPADSEVKTSYYELLGVERTASDEEIKKAYRKKALELHPDRNYGDVERATKLFAAVQAAYEVLSDKSERAWYDAHEGEILRGGEGASEAHFEHDIRVTTADDITRMLRKFHAGIDYSDSPSGFFGYLRDTFATLAREEEAAADWEGTDAVEYPSFGHKDDTYEDVVKSFYNIWAGFSTRKTFSWKDIYRYSEAPDRRVRRMMEKENKRMRDEGVREFNDAVRTLVAFVRKRDPRYTPNTQSQEERQKAQREAAAAQAARSKAAHEAKLKEQVPEWATARDQEDEEEDEDEDIEEEHFECVACHKTFKSEKQYDAHEKSKKHQKAVHALRKQMQKENRRLNLDDDFSSSGVATPVSEEEGDEEEEHLENDGLSHDNAEDGVIDAVSHLQVDDKNNSGISGLDQSKERDPEVKQPVAGSPSNISFDEEDDEHASRSEVEDRLNGVGISEGQPDSTLDSTNNAKPTAPKLGKAAQKRAKRAEKQAATEQSDLKFKCAACNAAFTSKTRMFQHIKDFGHAAPVQKSGKGTGKKK</sequence>
<feature type="compositionally biased region" description="Acidic residues" evidence="5">
    <location>
        <begin position="293"/>
        <end position="306"/>
    </location>
</feature>
<dbReference type="Pfam" id="PF21884">
    <property type="entry name" value="ZUO1-like_ZHD"/>
    <property type="match status" value="1"/>
</dbReference>
<evidence type="ECO:0000256" key="4">
    <source>
        <dbReference type="PROSITE-ProRule" id="PRU00042"/>
    </source>
</evidence>
<dbReference type="SMART" id="SM00355">
    <property type="entry name" value="ZnF_C2H2"/>
    <property type="match status" value="2"/>
</dbReference>
<dbReference type="InterPro" id="IPR013087">
    <property type="entry name" value="Znf_C2H2_type"/>
</dbReference>
<dbReference type="Pfam" id="PF00226">
    <property type="entry name" value="DnaJ"/>
    <property type="match status" value="1"/>
</dbReference>
<feature type="domain" description="C2H2-type" evidence="7">
    <location>
        <begin position="503"/>
        <end position="532"/>
    </location>
</feature>
<keyword evidence="3" id="KW-0862">Zinc</keyword>
<dbReference type="GO" id="GO:0008270">
    <property type="term" value="F:zinc ion binding"/>
    <property type="evidence" value="ECO:0007669"/>
    <property type="project" value="UniProtKB-KW"/>
</dbReference>
<evidence type="ECO:0000256" key="3">
    <source>
        <dbReference type="ARBA" id="ARBA00022833"/>
    </source>
</evidence>
<dbReference type="Proteomes" id="UP000250140">
    <property type="component" value="Unassembled WGS sequence"/>
</dbReference>
<dbReference type="CDD" id="cd06257">
    <property type="entry name" value="DnaJ"/>
    <property type="match status" value="1"/>
</dbReference>
<dbReference type="PROSITE" id="PS50076">
    <property type="entry name" value="DNAJ_2"/>
    <property type="match status" value="1"/>
</dbReference>
<dbReference type="Gene3D" id="3.30.160.60">
    <property type="entry name" value="Classic Zinc Finger"/>
    <property type="match status" value="1"/>
</dbReference>
<feature type="compositionally biased region" description="Basic residues" evidence="5">
    <location>
        <begin position="329"/>
        <end position="343"/>
    </location>
</feature>
<dbReference type="SUPFAM" id="SSF46565">
    <property type="entry name" value="Chaperone J-domain"/>
    <property type="match status" value="1"/>
</dbReference>
<feature type="compositionally biased region" description="Low complexity" evidence="5">
    <location>
        <begin position="263"/>
        <end position="272"/>
    </location>
</feature>
<dbReference type="InterPro" id="IPR018253">
    <property type="entry name" value="DnaJ_domain_CS"/>
</dbReference>
<dbReference type="PRINTS" id="PR00625">
    <property type="entry name" value="JDOMAIN"/>
</dbReference>
<dbReference type="AlphaFoldDB" id="A0A8E2EV24"/>
<dbReference type="SUPFAM" id="SSF57667">
    <property type="entry name" value="beta-beta-alpha zinc fingers"/>
    <property type="match status" value="1"/>
</dbReference>
<feature type="compositionally biased region" description="Basic and acidic residues" evidence="5">
    <location>
        <begin position="442"/>
        <end position="452"/>
    </location>
</feature>
<feature type="region of interest" description="Disordered" evidence="5">
    <location>
        <begin position="243"/>
        <end position="306"/>
    </location>
</feature>
<dbReference type="Pfam" id="PF12171">
    <property type="entry name" value="zf-C2H2_jaz"/>
    <property type="match status" value="1"/>
</dbReference>
<protein>
    <submittedName>
        <fullName evidence="8">DnaJ-domain-containing protein</fullName>
    </submittedName>
</protein>
<dbReference type="SMART" id="SM00271">
    <property type="entry name" value="DnaJ"/>
    <property type="match status" value="1"/>
</dbReference>
<dbReference type="PANTHER" id="PTHR44029">
    <property type="entry name" value="DNAJ HOMOLOG SUBFAMILY C MEMBER 21"/>
    <property type="match status" value="1"/>
</dbReference>
<proteinExistence type="predicted"/>